<evidence type="ECO:0000256" key="5">
    <source>
        <dbReference type="ARBA" id="ARBA00023242"/>
    </source>
</evidence>
<keyword evidence="3" id="KW-0238">DNA-binding</keyword>
<dbReference type="GO" id="GO:0005634">
    <property type="term" value="C:nucleus"/>
    <property type="evidence" value="ECO:0007669"/>
    <property type="project" value="UniProtKB-SubCell"/>
</dbReference>
<dbReference type="PANTHER" id="PTHR31190:SF473">
    <property type="entry name" value="OS05G0437100 PROTEIN"/>
    <property type="match status" value="1"/>
</dbReference>
<dbReference type="GO" id="GO:0003677">
    <property type="term" value="F:DNA binding"/>
    <property type="evidence" value="ECO:0007669"/>
    <property type="project" value="UniProtKB-KW"/>
</dbReference>
<protein>
    <submittedName>
        <fullName evidence="8">Ethylene-responsive transcription factor ABR1</fullName>
    </submittedName>
</protein>
<evidence type="ECO:0000259" key="7">
    <source>
        <dbReference type="PROSITE" id="PS51032"/>
    </source>
</evidence>
<evidence type="ECO:0000313" key="8">
    <source>
        <dbReference type="EMBL" id="KAG1369823.1"/>
    </source>
</evidence>
<dbReference type="InterPro" id="IPR044808">
    <property type="entry name" value="ERF_plant"/>
</dbReference>
<feature type="region of interest" description="Disordered" evidence="6">
    <location>
        <begin position="329"/>
        <end position="395"/>
    </location>
</feature>
<evidence type="ECO:0000256" key="3">
    <source>
        <dbReference type="ARBA" id="ARBA00023125"/>
    </source>
</evidence>
<feature type="compositionally biased region" description="Low complexity" evidence="6">
    <location>
        <begin position="65"/>
        <end position="83"/>
    </location>
</feature>
<dbReference type="FunFam" id="3.30.730.10:FF:000001">
    <property type="entry name" value="Ethylene-responsive transcription factor 2"/>
    <property type="match status" value="1"/>
</dbReference>
<feature type="region of interest" description="Disordered" evidence="6">
    <location>
        <begin position="65"/>
        <end position="90"/>
    </location>
</feature>
<dbReference type="Gene3D" id="3.30.730.10">
    <property type="entry name" value="AP2/ERF domain"/>
    <property type="match status" value="1"/>
</dbReference>
<dbReference type="PROSITE" id="PS51032">
    <property type="entry name" value="AP2_ERF"/>
    <property type="match status" value="1"/>
</dbReference>
<dbReference type="InterPro" id="IPR016177">
    <property type="entry name" value="DNA-bd_dom_sf"/>
</dbReference>
<reference evidence="8" key="1">
    <citation type="journal article" date="2017" name="Gigascience">
        <title>The genome draft of coconut (Cocos nucifera).</title>
        <authorList>
            <person name="Xiao Y."/>
            <person name="Xu P."/>
            <person name="Fan H."/>
            <person name="Baudouin L."/>
            <person name="Xia W."/>
            <person name="Bocs S."/>
            <person name="Xu J."/>
            <person name="Li Q."/>
            <person name="Guo A."/>
            <person name="Zhou L."/>
            <person name="Li J."/>
            <person name="Wu Y."/>
            <person name="Ma Z."/>
            <person name="Armero A."/>
            <person name="Issali A.E."/>
            <person name="Liu N."/>
            <person name="Peng M."/>
            <person name="Yang Y."/>
        </authorList>
    </citation>
    <scope>NUCLEOTIDE SEQUENCE</scope>
    <source>
        <tissue evidence="8">Spear leaf of Hainan Tall coconut</tissue>
    </source>
</reference>
<proteinExistence type="predicted"/>
<evidence type="ECO:0000256" key="4">
    <source>
        <dbReference type="ARBA" id="ARBA00023163"/>
    </source>
</evidence>
<dbReference type="PANTHER" id="PTHR31190">
    <property type="entry name" value="DNA-BINDING DOMAIN"/>
    <property type="match status" value="1"/>
</dbReference>
<feature type="compositionally biased region" description="Low complexity" evidence="6">
    <location>
        <begin position="142"/>
        <end position="167"/>
    </location>
</feature>
<keyword evidence="2" id="KW-0805">Transcription regulation</keyword>
<dbReference type="EMBL" id="CM017886">
    <property type="protein sequence ID" value="KAG1369823.1"/>
    <property type="molecule type" value="Genomic_DNA"/>
</dbReference>
<evidence type="ECO:0000256" key="6">
    <source>
        <dbReference type="SAM" id="MobiDB-lite"/>
    </source>
</evidence>
<name>A0A8K0IWR4_COCNU</name>
<keyword evidence="4" id="KW-0804">Transcription</keyword>
<keyword evidence="5" id="KW-0539">Nucleus</keyword>
<feature type="region of interest" description="Disordered" evidence="6">
    <location>
        <begin position="1"/>
        <end position="28"/>
    </location>
</feature>
<dbReference type="Proteomes" id="UP000797356">
    <property type="component" value="Chromosome 15"/>
</dbReference>
<evidence type="ECO:0000313" key="9">
    <source>
        <dbReference type="Proteomes" id="UP000797356"/>
    </source>
</evidence>
<dbReference type="CDD" id="cd00018">
    <property type="entry name" value="AP2"/>
    <property type="match status" value="1"/>
</dbReference>
<dbReference type="SMART" id="SM00380">
    <property type="entry name" value="AP2"/>
    <property type="match status" value="1"/>
</dbReference>
<dbReference type="InterPro" id="IPR001471">
    <property type="entry name" value="AP2/ERF_dom"/>
</dbReference>
<comment type="subcellular location">
    <subcellularLocation>
        <location evidence="1">Nucleus</location>
    </subcellularLocation>
</comment>
<dbReference type="SUPFAM" id="SSF54171">
    <property type="entry name" value="DNA-binding domain"/>
    <property type="match status" value="1"/>
</dbReference>
<feature type="region of interest" description="Disordered" evidence="6">
    <location>
        <begin position="142"/>
        <end position="177"/>
    </location>
</feature>
<dbReference type="PRINTS" id="PR00367">
    <property type="entry name" value="ETHRSPELEMNT"/>
</dbReference>
<dbReference type="AlphaFoldDB" id="A0A8K0IWR4"/>
<dbReference type="Pfam" id="PF00847">
    <property type="entry name" value="AP2"/>
    <property type="match status" value="1"/>
</dbReference>
<accession>A0A8K0IWR4</accession>
<feature type="compositionally biased region" description="Low complexity" evidence="6">
    <location>
        <begin position="329"/>
        <end position="354"/>
    </location>
</feature>
<keyword evidence="9" id="KW-1185">Reference proteome</keyword>
<reference evidence="8" key="2">
    <citation type="submission" date="2019-07" db="EMBL/GenBank/DDBJ databases">
        <authorList>
            <person name="Yang Y."/>
            <person name="Bocs S."/>
            <person name="Baudouin L."/>
        </authorList>
    </citation>
    <scope>NUCLEOTIDE SEQUENCE</scope>
    <source>
        <tissue evidence="8">Spear leaf of Hainan Tall coconut</tissue>
    </source>
</reference>
<gene>
    <name evidence="8" type="ORF">COCNU_15G001890</name>
</gene>
<dbReference type="GO" id="GO:0009873">
    <property type="term" value="P:ethylene-activated signaling pathway"/>
    <property type="evidence" value="ECO:0007669"/>
    <property type="project" value="InterPro"/>
</dbReference>
<dbReference type="OrthoDB" id="1930739at2759"/>
<comment type="caution">
    <text evidence="8">The sequence shown here is derived from an EMBL/GenBank/DDBJ whole genome shotgun (WGS) entry which is preliminary data.</text>
</comment>
<organism evidence="8 9">
    <name type="scientific">Cocos nucifera</name>
    <name type="common">Coconut palm</name>
    <dbReference type="NCBI Taxonomy" id="13894"/>
    <lineage>
        <taxon>Eukaryota</taxon>
        <taxon>Viridiplantae</taxon>
        <taxon>Streptophyta</taxon>
        <taxon>Embryophyta</taxon>
        <taxon>Tracheophyta</taxon>
        <taxon>Spermatophyta</taxon>
        <taxon>Magnoliopsida</taxon>
        <taxon>Liliopsida</taxon>
        <taxon>Arecaceae</taxon>
        <taxon>Arecoideae</taxon>
        <taxon>Cocoseae</taxon>
        <taxon>Attaleinae</taxon>
        <taxon>Cocos</taxon>
    </lineage>
</organism>
<dbReference type="GO" id="GO:0003700">
    <property type="term" value="F:DNA-binding transcription factor activity"/>
    <property type="evidence" value="ECO:0007669"/>
    <property type="project" value="InterPro"/>
</dbReference>
<dbReference type="InterPro" id="IPR036955">
    <property type="entry name" value="AP2/ERF_dom_sf"/>
</dbReference>
<feature type="domain" description="AP2/ERF" evidence="7">
    <location>
        <begin position="173"/>
        <end position="230"/>
    </location>
</feature>
<sequence length="395" mass="41811">MCFKVANPQDDKELDQPVPAHGGAEEEGQVTEMAAAMFSTFSQEREMSMMVSALAHVVAGTRAGAVGSPSYTSSSSSSPPLMGGQSGGVVGGMKREREELMPESLWRYYRGFAAEVGSSPASGESSTIIAASEHSDYSLVAATQSSTPPTPVSTTEEPSAPATTEPEQGQRRRYRGVRQRPWGKWAAEIRDPHKAARVWLGTFETAEAAARAYDEAALRFRGNRAKLNFPENVRLRPVAPISPAPQLPAPTPPPATLLEYQPFAQLQASGASRDYLEYSRLLQGTGEYRTFPPAALLEPMMYSSSSTASLLPNTSSLASHSFATSSVSSSSAPSSFSSSPSSSSSSAFPLLYPSGETQQRIGYLQPRGSGIGGSGAGLPAPPWTDSGRYPPSSSQ</sequence>
<evidence type="ECO:0000256" key="2">
    <source>
        <dbReference type="ARBA" id="ARBA00023015"/>
    </source>
</evidence>
<evidence type="ECO:0000256" key="1">
    <source>
        <dbReference type="ARBA" id="ARBA00004123"/>
    </source>
</evidence>